<organism evidence="2 3">
    <name type="scientific">Myxococcus landrumensis</name>
    <dbReference type="NCBI Taxonomy" id="2813577"/>
    <lineage>
        <taxon>Bacteria</taxon>
        <taxon>Pseudomonadati</taxon>
        <taxon>Myxococcota</taxon>
        <taxon>Myxococcia</taxon>
        <taxon>Myxococcales</taxon>
        <taxon>Cystobacterineae</taxon>
        <taxon>Myxococcaceae</taxon>
        <taxon>Myxococcus</taxon>
    </lineage>
</organism>
<keyword evidence="1" id="KW-0732">Signal</keyword>
<protein>
    <submittedName>
        <fullName evidence="2">Uncharacterized protein</fullName>
    </submittedName>
</protein>
<evidence type="ECO:0000313" key="2">
    <source>
        <dbReference type="EMBL" id="QSQ13012.1"/>
    </source>
</evidence>
<dbReference type="EMBL" id="CP071091">
    <property type="protein sequence ID" value="QSQ13012.1"/>
    <property type="molecule type" value="Genomic_DNA"/>
</dbReference>
<gene>
    <name evidence="2" type="ORF">JY572_32400</name>
</gene>
<reference evidence="2 3" key="1">
    <citation type="submission" date="2021-02" db="EMBL/GenBank/DDBJ databases">
        <title>De Novo genome assembly of isolated myxobacteria.</title>
        <authorList>
            <person name="Stevens D.C."/>
        </authorList>
    </citation>
    <scope>NUCLEOTIDE SEQUENCE [LARGE SCALE GENOMIC DNA]</scope>
    <source>
        <strain evidence="2 3">SCHIC003</strain>
    </source>
</reference>
<proteinExistence type="predicted"/>
<accession>A0ABX7N5P7</accession>
<feature type="signal peptide" evidence="1">
    <location>
        <begin position="1"/>
        <end position="25"/>
    </location>
</feature>
<sequence>MFLSRILRTPAVLLSLLALTPTARAAAETPLPDVPYVFVTVDSYLVYAGASIEVTGLLLGENTPRTLIFSGPGSTSGDASQHMSRCDRMALLTLSKPGAYRFEVMEGMFTSILTCRLMRTATVPAP</sequence>
<evidence type="ECO:0000313" key="3">
    <source>
        <dbReference type="Proteomes" id="UP000663090"/>
    </source>
</evidence>
<keyword evidence="3" id="KW-1185">Reference proteome</keyword>
<feature type="chain" id="PRO_5045423410" evidence="1">
    <location>
        <begin position="26"/>
        <end position="126"/>
    </location>
</feature>
<dbReference type="Proteomes" id="UP000663090">
    <property type="component" value="Chromosome"/>
</dbReference>
<dbReference type="RefSeq" id="WP_206714717.1">
    <property type="nucleotide sequence ID" value="NZ_CP071091.1"/>
</dbReference>
<evidence type="ECO:0000256" key="1">
    <source>
        <dbReference type="SAM" id="SignalP"/>
    </source>
</evidence>
<name>A0ABX7N5P7_9BACT</name>